<evidence type="ECO:0000259" key="7">
    <source>
        <dbReference type="PROSITE" id="PS51900"/>
    </source>
</evidence>
<dbReference type="InterPro" id="IPR053876">
    <property type="entry name" value="Phage_int_M"/>
</dbReference>
<dbReference type="InterPro" id="IPR044068">
    <property type="entry name" value="CB"/>
</dbReference>
<dbReference type="Gene3D" id="1.10.443.10">
    <property type="entry name" value="Intergrase catalytic core"/>
    <property type="match status" value="1"/>
</dbReference>
<protein>
    <submittedName>
        <fullName evidence="8">Integrase arm-type DNA-binding domain-containing protein</fullName>
    </submittedName>
</protein>
<evidence type="ECO:0000256" key="5">
    <source>
        <dbReference type="PROSITE-ProRule" id="PRU01248"/>
    </source>
</evidence>
<dbReference type="SUPFAM" id="SSF56349">
    <property type="entry name" value="DNA breaking-rejoining enzymes"/>
    <property type="match status" value="1"/>
</dbReference>
<name>A0AAU7JDH7_9HYPH</name>
<keyword evidence="3 5" id="KW-0238">DNA-binding</keyword>
<dbReference type="Pfam" id="PF00589">
    <property type="entry name" value="Phage_integrase"/>
    <property type="match status" value="1"/>
</dbReference>
<dbReference type="InterPro" id="IPR010998">
    <property type="entry name" value="Integrase_recombinase_N"/>
</dbReference>
<dbReference type="PROSITE" id="PS51900">
    <property type="entry name" value="CB"/>
    <property type="match status" value="1"/>
</dbReference>
<comment type="similarity">
    <text evidence="1">Belongs to the 'phage' integrase family.</text>
</comment>
<dbReference type="Pfam" id="PF13356">
    <property type="entry name" value="Arm-DNA-bind_3"/>
    <property type="match status" value="1"/>
</dbReference>
<evidence type="ECO:0000256" key="3">
    <source>
        <dbReference type="ARBA" id="ARBA00023125"/>
    </source>
</evidence>
<evidence type="ECO:0000313" key="8">
    <source>
        <dbReference type="EMBL" id="XBO38370.1"/>
    </source>
</evidence>
<dbReference type="GO" id="GO:0006310">
    <property type="term" value="P:DNA recombination"/>
    <property type="evidence" value="ECO:0007669"/>
    <property type="project" value="UniProtKB-KW"/>
</dbReference>
<dbReference type="Gene3D" id="1.10.150.130">
    <property type="match status" value="1"/>
</dbReference>
<organism evidence="8">
    <name type="scientific">Alsobacter sp. KACC 23698</name>
    <dbReference type="NCBI Taxonomy" id="3149229"/>
    <lineage>
        <taxon>Bacteria</taxon>
        <taxon>Pseudomonadati</taxon>
        <taxon>Pseudomonadota</taxon>
        <taxon>Alphaproteobacteria</taxon>
        <taxon>Hyphomicrobiales</taxon>
        <taxon>Alsobacteraceae</taxon>
        <taxon>Alsobacter</taxon>
    </lineage>
</organism>
<evidence type="ECO:0000259" key="6">
    <source>
        <dbReference type="PROSITE" id="PS51898"/>
    </source>
</evidence>
<gene>
    <name evidence="8" type="ORF">ABEG18_22110</name>
</gene>
<dbReference type="InterPro" id="IPR038488">
    <property type="entry name" value="Integrase_DNA-bd_sf"/>
</dbReference>
<evidence type="ECO:0000256" key="2">
    <source>
        <dbReference type="ARBA" id="ARBA00022908"/>
    </source>
</evidence>
<dbReference type="InterPro" id="IPR050808">
    <property type="entry name" value="Phage_Integrase"/>
</dbReference>
<evidence type="ECO:0000256" key="4">
    <source>
        <dbReference type="ARBA" id="ARBA00023172"/>
    </source>
</evidence>
<dbReference type="AlphaFoldDB" id="A0AAU7JDH7"/>
<feature type="domain" description="Tyr recombinase" evidence="6">
    <location>
        <begin position="209"/>
        <end position="401"/>
    </location>
</feature>
<dbReference type="PROSITE" id="PS51898">
    <property type="entry name" value="TYR_RECOMBINASE"/>
    <property type="match status" value="1"/>
</dbReference>
<dbReference type="GO" id="GO:0015074">
    <property type="term" value="P:DNA integration"/>
    <property type="evidence" value="ECO:0007669"/>
    <property type="project" value="UniProtKB-KW"/>
</dbReference>
<dbReference type="EMBL" id="CP157484">
    <property type="protein sequence ID" value="XBO38370.1"/>
    <property type="molecule type" value="Genomic_DNA"/>
</dbReference>
<dbReference type="InterPro" id="IPR002104">
    <property type="entry name" value="Integrase_catalytic"/>
</dbReference>
<dbReference type="Gene3D" id="3.30.160.390">
    <property type="entry name" value="Integrase, DNA-binding domain"/>
    <property type="match status" value="1"/>
</dbReference>
<dbReference type="InterPro" id="IPR011010">
    <property type="entry name" value="DNA_brk_join_enz"/>
</dbReference>
<keyword evidence="2" id="KW-0229">DNA integration</keyword>
<sequence length="409" mass="46407">MPKLSARQVETIKTEGRYGDGGGLYLVVAESGAKKWVLRYQQAGRRRDMGLGSFPDVPLAAAREKASAARRAAAAGEDPIAKRKAEAARGRRPTFREIAAEVIELEQAKSTNAKVRYQWGLLLGEAYCGSMLDRMVDEITTSDVERVLRPVWHAKPETARKLHRRIRRVFEHARVRLRDGFGITMAENPARWDDLKALGFSTPEKLSRGPQPSLDYAEAPAFLSALRQRRTMAARALELLLLTAVRTDAVRRAEWREFDLGAALWTIPVEHLKDKRTRAEPFRVPLAPVVVDMLRAMKEQRTSATFVFPSPRGDQPLSNMAMLTHLKKMNMVGNGGVRWRDPRDGRPIVPHGFRATFRTWAEDQTHFPRAVIEQAMGHQVGTEVERAYRRTDVLEKRRELMRSWAENTV</sequence>
<keyword evidence="4" id="KW-0233">DNA recombination</keyword>
<proteinExistence type="inferred from homology"/>
<dbReference type="PANTHER" id="PTHR30629">
    <property type="entry name" value="PROPHAGE INTEGRASE"/>
    <property type="match status" value="1"/>
</dbReference>
<evidence type="ECO:0000256" key="1">
    <source>
        <dbReference type="ARBA" id="ARBA00008857"/>
    </source>
</evidence>
<dbReference type="InterPro" id="IPR025166">
    <property type="entry name" value="Integrase_DNA_bind_dom"/>
</dbReference>
<dbReference type="InterPro" id="IPR013762">
    <property type="entry name" value="Integrase-like_cat_sf"/>
</dbReference>
<dbReference type="RefSeq" id="WP_406855210.1">
    <property type="nucleotide sequence ID" value="NZ_CP157484.1"/>
</dbReference>
<accession>A0AAU7JDH7</accession>
<dbReference type="PANTHER" id="PTHR30629:SF2">
    <property type="entry name" value="PROPHAGE INTEGRASE INTS-RELATED"/>
    <property type="match status" value="1"/>
</dbReference>
<feature type="domain" description="Core-binding (CB)" evidence="7">
    <location>
        <begin position="93"/>
        <end position="174"/>
    </location>
</feature>
<dbReference type="GO" id="GO:0003677">
    <property type="term" value="F:DNA binding"/>
    <property type="evidence" value="ECO:0007669"/>
    <property type="project" value="UniProtKB-UniRule"/>
</dbReference>
<reference evidence="8" key="1">
    <citation type="submission" date="2024-05" db="EMBL/GenBank/DDBJ databases">
        <authorList>
            <person name="Kim S."/>
            <person name="Heo J."/>
            <person name="Choi H."/>
            <person name="Choi Y."/>
            <person name="Kwon S.-W."/>
            <person name="Kim Y."/>
        </authorList>
    </citation>
    <scope>NUCLEOTIDE SEQUENCE</scope>
    <source>
        <strain evidence="8">KACC 23698</strain>
    </source>
</reference>
<dbReference type="Pfam" id="PF22022">
    <property type="entry name" value="Phage_int_M"/>
    <property type="match status" value="1"/>
</dbReference>